<dbReference type="NCBIfam" id="TIGR00756">
    <property type="entry name" value="PPR"/>
    <property type="match status" value="3"/>
</dbReference>
<evidence type="ECO:0000313" key="5">
    <source>
        <dbReference type="Proteomes" id="UP000886885"/>
    </source>
</evidence>
<organism evidence="4 5">
    <name type="scientific">Populus tomentosa</name>
    <name type="common">Chinese white poplar</name>
    <dbReference type="NCBI Taxonomy" id="118781"/>
    <lineage>
        <taxon>Eukaryota</taxon>
        <taxon>Viridiplantae</taxon>
        <taxon>Streptophyta</taxon>
        <taxon>Embryophyta</taxon>
        <taxon>Tracheophyta</taxon>
        <taxon>Spermatophyta</taxon>
        <taxon>Magnoliopsida</taxon>
        <taxon>eudicotyledons</taxon>
        <taxon>Gunneridae</taxon>
        <taxon>Pentapetalae</taxon>
        <taxon>rosids</taxon>
        <taxon>fabids</taxon>
        <taxon>Malpighiales</taxon>
        <taxon>Salicaceae</taxon>
        <taxon>Saliceae</taxon>
        <taxon>Populus</taxon>
    </lineage>
</organism>
<evidence type="ECO:0000256" key="2">
    <source>
        <dbReference type="ARBA" id="ARBA00022737"/>
    </source>
</evidence>
<evidence type="ECO:0000256" key="1">
    <source>
        <dbReference type="ARBA" id="ARBA00007626"/>
    </source>
</evidence>
<gene>
    <name evidence="4" type="ORF">POTOM_052181</name>
</gene>
<dbReference type="Proteomes" id="UP000886885">
    <property type="component" value="Chromosome 16D"/>
</dbReference>
<dbReference type="PANTHER" id="PTHR47933:SF11">
    <property type="entry name" value="PENTATRICOPEPTIDE REPEAT-CONTAINING PROTEIN 2"/>
    <property type="match status" value="1"/>
</dbReference>
<evidence type="ECO:0008006" key="6">
    <source>
        <dbReference type="Google" id="ProtNLM"/>
    </source>
</evidence>
<evidence type="ECO:0000313" key="4">
    <source>
        <dbReference type="EMBL" id="KAG6743486.1"/>
    </source>
</evidence>
<dbReference type="InterPro" id="IPR002885">
    <property type="entry name" value="PPR_rpt"/>
</dbReference>
<accession>A0A8X7Y325</accession>
<comment type="caution">
    <text evidence="4">The sequence shown here is derived from an EMBL/GenBank/DDBJ whole genome shotgun (WGS) entry which is preliminary data.</text>
</comment>
<keyword evidence="5" id="KW-1185">Reference proteome</keyword>
<dbReference type="Pfam" id="PF13812">
    <property type="entry name" value="PPR_3"/>
    <property type="match status" value="2"/>
</dbReference>
<dbReference type="InterPro" id="IPR051240">
    <property type="entry name" value="Mito_RNA-Proc/Resp"/>
</dbReference>
<dbReference type="Pfam" id="PF01535">
    <property type="entry name" value="PPR"/>
    <property type="match status" value="3"/>
</dbReference>
<protein>
    <recommendedName>
        <fullName evidence="6">Pentatricopeptide repeat-containing protein</fullName>
    </recommendedName>
</protein>
<dbReference type="AlphaFoldDB" id="A0A8X7Y325"/>
<name>A0A8X7Y325_POPTO</name>
<sequence length="456" mass="52077">MWSNGKLGKNVNAYNVVFRVVGTREDWDTSERMIREMSESFGSELDCRVFNALIYSCSKQGNVEWSRKWLGMMLELGVQPNIATFGMVMGLYQKDWNAEEAEFAFSEMRSFGITCQSAYSAMISIYTRLSLLDKAEAQGKSEKAEQVLVSTQEAKVSPNTVACDILITGYGKVSNMFGAQWLFSGIQNSGLELDETTYRSMIEGWGRVGNYNEAECMGMKRVLAELLMICWRWEFIAYVKNPLADEVIKVLEDKKWNDPVFEDNLYRLLICSCKELGHLENAVKTYTLMPKSDGRPNLHTSCTMIDIYTTMGQFKEGEKLYQKLKSSGIALDVIAFSIVVRMYVKAGSLKDARSVLETMEGEKDIVPDIICSRTCFEFTKSVEWWIINELSRLFNEMLQRGFNPNTITFNDMLDEMGQNGIEPDEITSTNLITALQQNDKYLEAVKWSLWMKQRGL</sequence>
<keyword evidence="2" id="KW-0677">Repeat</keyword>
<reference evidence="4" key="1">
    <citation type="journal article" date="2020" name="bioRxiv">
        <title>Hybrid origin of Populus tomentosa Carr. identified through genome sequencing and phylogenomic analysis.</title>
        <authorList>
            <person name="An X."/>
            <person name="Gao K."/>
            <person name="Chen Z."/>
            <person name="Li J."/>
            <person name="Yang X."/>
            <person name="Yang X."/>
            <person name="Zhou J."/>
            <person name="Guo T."/>
            <person name="Zhao T."/>
            <person name="Huang S."/>
            <person name="Miao D."/>
            <person name="Khan W.U."/>
            <person name="Rao P."/>
            <person name="Ye M."/>
            <person name="Lei B."/>
            <person name="Liao W."/>
            <person name="Wang J."/>
            <person name="Ji L."/>
            <person name="Li Y."/>
            <person name="Guo B."/>
            <person name="Mustafa N.S."/>
            <person name="Li S."/>
            <person name="Yun Q."/>
            <person name="Keller S.R."/>
            <person name="Mao J."/>
            <person name="Zhang R."/>
            <person name="Strauss S.H."/>
        </authorList>
    </citation>
    <scope>NUCLEOTIDE SEQUENCE</scope>
    <source>
        <strain evidence="4">GM15</strain>
        <tissue evidence="4">Leaf</tissue>
    </source>
</reference>
<dbReference type="OrthoDB" id="185373at2759"/>
<comment type="similarity">
    <text evidence="1">Belongs to the PPR family. P subfamily.</text>
</comment>
<feature type="repeat" description="PPR" evidence="3">
    <location>
        <begin position="46"/>
        <end position="80"/>
    </location>
</feature>
<dbReference type="GO" id="GO:0003729">
    <property type="term" value="F:mRNA binding"/>
    <property type="evidence" value="ECO:0007669"/>
    <property type="project" value="TreeGrafter"/>
</dbReference>
<feature type="repeat" description="PPR" evidence="3">
    <location>
        <begin position="297"/>
        <end position="331"/>
    </location>
</feature>
<dbReference type="EMBL" id="JAAWWB010000032">
    <property type="protein sequence ID" value="KAG6743486.1"/>
    <property type="molecule type" value="Genomic_DNA"/>
</dbReference>
<evidence type="ECO:0000256" key="3">
    <source>
        <dbReference type="PROSITE-ProRule" id="PRU00708"/>
    </source>
</evidence>
<dbReference type="PANTHER" id="PTHR47933">
    <property type="entry name" value="PENTATRICOPEPTIDE REPEAT-CONTAINING PROTEIN 1, MITOCHONDRIAL"/>
    <property type="match status" value="1"/>
</dbReference>
<proteinExistence type="inferred from homology"/>
<dbReference type="PROSITE" id="PS51375">
    <property type="entry name" value="PPR"/>
    <property type="match status" value="2"/>
</dbReference>